<dbReference type="EnsemblPlants" id="Ma05_t19510.1">
    <property type="protein sequence ID" value="Ma05_p19510.1"/>
    <property type="gene ID" value="Ma05_g19510"/>
</dbReference>
<dbReference type="InterPro" id="IPR017000">
    <property type="entry name" value="MUB"/>
</dbReference>
<dbReference type="KEGG" id="mus:103985173"/>
<comment type="function">
    <text evidence="1 8">May serve as docking site to facilitate the association of other proteins to the plasma membrane.</text>
</comment>
<reference evidence="11" key="2">
    <citation type="submission" date="2021-05" db="UniProtKB">
        <authorList>
            <consortium name="EnsemblPlants"/>
        </authorList>
    </citation>
    <scope>IDENTIFICATION</scope>
    <source>
        <strain evidence="11">subsp. malaccensis</strain>
    </source>
</reference>
<sequence length="118" mass="13098">MAKEDLIELKFRLSDGTDIGPNKYDPSTTVASLKEFILDRWPQDKEIAPKTINDVKLINAGKILENNRTIAESRVPVGELPGGVITMHVVVRPPVLDKNNEKQPSKAPKHNRCGCTIL</sequence>
<dbReference type="GO" id="GO:0005886">
    <property type="term" value="C:plasma membrane"/>
    <property type="evidence" value="ECO:0007669"/>
    <property type="project" value="UniProtKB-SubCell"/>
</dbReference>
<dbReference type="Gene3D" id="3.10.20.90">
    <property type="entry name" value="Phosphatidylinositol 3-kinase Catalytic Subunit, Chain A, domain 1"/>
    <property type="match status" value="1"/>
</dbReference>
<dbReference type="PANTHER" id="PTHR13169:SF0">
    <property type="entry name" value="UBIQUITIN-LIKE PROTEIN 3"/>
    <property type="match status" value="1"/>
</dbReference>
<dbReference type="InterPro" id="IPR040015">
    <property type="entry name" value="UBL3-like"/>
</dbReference>
<gene>
    <name evidence="10" type="ORF">GSMUA_271930.1</name>
</gene>
<dbReference type="PANTHER" id="PTHR13169">
    <property type="entry name" value="UBIQUITIN-LIKE PROTEIN 3 HCG-1 PROTEIN"/>
    <property type="match status" value="1"/>
</dbReference>
<comment type="subcellular location">
    <subcellularLocation>
        <location evidence="2">Cell membrane</location>
        <topology evidence="2">Lipid-anchor</topology>
    </subcellularLocation>
</comment>
<feature type="domain" description="Ubiquitin-like" evidence="9">
    <location>
        <begin position="7"/>
        <end position="75"/>
    </location>
</feature>
<dbReference type="InterPro" id="IPR029071">
    <property type="entry name" value="Ubiquitin-like_domsf"/>
</dbReference>
<name>A0A804J6A0_MUSAM</name>
<keyword evidence="3 8" id="KW-1003">Cell membrane</keyword>
<reference evidence="10" key="1">
    <citation type="submission" date="2021-03" db="EMBL/GenBank/DDBJ databases">
        <authorList>
            <consortium name="Genoscope - CEA"/>
            <person name="William W."/>
        </authorList>
    </citation>
    <scope>NUCLEOTIDE SEQUENCE</scope>
    <source>
        <strain evidence="10">Doubled-haploid Pahang</strain>
    </source>
</reference>
<evidence type="ECO:0000259" key="9">
    <source>
        <dbReference type="PROSITE" id="PS50053"/>
    </source>
</evidence>
<keyword evidence="6" id="KW-0449">Lipoprotein</keyword>
<accession>A0A804J6A0</accession>
<dbReference type="AlphaFoldDB" id="A0A804J6A0"/>
<proteinExistence type="predicted"/>
<evidence type="ECO:0000256" key="5">
    <source>
        <dbReference type="ARBA" id="ARBA00023136"/>
    </source>
</evidence>
<dbReference type="PROSITE" id="PS50053">
    <property type="entry name" value="UBIQUITIN_2"/>
    <property type="match status" value="1"/>
</dbReference>
<dbReference type="CDD" id="cd01814">
    <property type="entry name" value="Ubl_MUBs_plant"/>
    <property type="match status" value="1"/>
</dbReference>
<evidence type="ECO:0000256" key="8">
    <source>
        <dbReference type="PIRNR" id="PIRNR032572"/>
    </source>
</evidence>
<protein>
    <recommendedName>
        <fullName evidence="8">Membrane-anchored ubiquitin-fold protein</fullName>
    </recommendedName>
</protein>
<evidence type="ECO:0000256" key="2">
    <source>
        <dbReference type="ARBA" id="ARBA00004193"/>
    </source>
</evidence>
<evidence type="ECO:0000313" key="10">
    <source>
        <dbReference type="EMBL" id="CAG1839016.1"/>
    </source>
</evidence>
<keyword evidence="5 8" id="KW-0472">Membrane</keyword>
<evidence type="ECO:0000313" key="12">
    <source>
        <dbReference type="Proteomes" id="UP000012960"/>
    </source>
</evidence>
<evidence type="ECO:0000256" key="3">
    <source>
        <dbReference type="ARBA" id="ARBA00022475"/>
    </source>
</evidence>
<dbReference type="Pfam" id="PF13881">
    <property type="entry name" value="Rad60-SLD_2"/>
    <property type="match status" value="1"/>
</dbReference>
<dbReference type="SUPFAM" id="SSF54236">
    <property type="entry name" value="Ubiquitin-like"/>
    <property type="match status" value="1"/>
</dbReference>
<evidence type="ECO:0000313" key="11">
    <source>
        <dbReference type="EnsemblPlants" id="Ma05_p19510.1"/>
    </source>
</evidence>
<dbReference type="PIRSF" id="PIRSF032572">
    <property type="entry name" value="MUB"/>
    <property type="match status" value="1"/>
</dbReference>
<dbReference type="Proteomes" id="UP000012960">
    <property type="component" value="Unplaced"/>
</dbReference>
<dbReference type="OMA" id="RCVCTIL"/>
<evidence type="ECO:0000256" key="4">
    <source>
        <dbReference type="ARBA" id="ARBA00022481"/>
    </source>
</evidence>
<dbReference type="Gramene" id="Ma05_t19510.1">
    <property type="protein sequence ID" value="Ma05_p19510.1"/>
    <property type="gene ID" value="Ma05_g19510"/>
</dbReference>
<dbReference type="EMBL" id="HG996470">
    <property type="protein sequence ID" value="CAG1839016.1"/>
    <property type="molecule type" value="Genomic_DNA"/>
</dbReference>
<evidence type="ECO:0000256" key="7">
    <source>
        <dbReference type="ARBA" id="ARBA00023289"/>
    </source>
</evidence>
<keyword evidence="7" id="KW-0636">Prenylation</keyword>
<keyword evidence="4" id="KW-0488">Methylation</keyword>
<organism evidence="11 12">
    <name type="scientific">Musa acuminata subsp. malaccensis</name>
    <name type="common">Wild banana</name>
    <name type="synonym">Musa malaccensis</name>
    <dbReference type="NCBI Taxonomy" id="214687"/>
    <lineage>
        <taxon>Eukaryota</taxon>
        <taxon>Viridiplantae</taxon>
        <taxon>Streptophyta</taxon>
        <taxon>Embryophyta</taxon>
        <taxon>Tracheophyta</taxon>
        <taxon>Spermatophyta</taxon>
        <taxon>Magnoliopsida</taxon>
        <taxon>Liliopsida</taxon>
        <taxon>Zingiberales</taxon>
        <taxon>Musaceae</taxon>
        <taxon>Musa</taxon>
    </lineage>
</organism>
<dbReference type="InterPro" id="IPR000626">
    <property type="entry name" value="Ubiquitin-like_dom"/>
</dbReference>
<dbReference type="FunCoup" id="A0A804J6A0">
    <property type="interactions" value="459"/>
</dbReference>
<dbReference type="InterPro" id="IPR039540">
    <property type="entry name" value="UBL3-like_ubiquitin_dom"/>
</dbReference>
<evidence type="ECO:0000256" key="1">
    <source>
        <dbReference type="ARBA" id="ARBA00002929"/>
    </source>
</evidence>
<dbReference type="OrthoDB" id="1043111at2759"/>
<evidence type="ECO:0000256" key="6">
    <source>
        <dbReference type="ARBA" id="ARBA00023288"/>
    </source>
</evidence>
<keyword evidence="12" id="KW-1185">Reference proteome</keyword>